<comment type="subcellular location">
    <subcellularLocation>
        <location evidence="1">Membrane</location>
        <topology evidence="1">Single-pass membrane protein</topology>
    </subcellularLocation>
</comment>
<dbReference type="Pfam" id="PF02893">
    <property type="entry name" value="GRAM"/>
    <property type="match status" value="1"/>
</dbReference>
<feature type="compositionally biased region" description="Low complexity" evidence="5">
    <location>
        <begin position="14"/>
        <end position="27"/>
    </location>
</feature>
<evidence type="ECO:0000256" key="3">
    <source>
        <dbReference type="ARBA" id="ARBA00022989"/>
    </source>
</evidence>
<dbReference type="InterPro" id="IPR031968">
    <property type="entry name" value="VASt"/>
</dbReference>
<dbReference type="PANTHER" id="PTHR23319:SF8">
    <property type="entry name" value="PROTEIN ASTER-A"/>
    <property type="match status" value="1"/>
</dbReference>
<sequence length="767" mass="86092">MFETQGRSLGGRTGTTSPRTTPSNSPSLRKRLLQLPPRAPPELPSETMVEKSLENTAERTPPPVPPPSTPLNYPLSGRSFIRNNKKMQSWYSMLSPTYKQRNEDFRRIFKGLPEAERLLVDYSCALQRDILLQGRLYLSENWICFYSNIFRWETTISIQLKDVKCIKKEKTAKLIPNAIQICTETEKHFFTSFGARDRCFMLIFRLWQNALLEKQLSPRELWHIVHQCYGSELGLTSEDDDYVSPVDEINGLGTSKEIGDVIDLSDLTSRCSADLKLDTSPLLDKREASQSITSLASSSDGTTSLAEDPEENTDSQVDASSSHTVTSATEPPQDNVPRGPPLSPLEGEPLPSEELPTDMSNSSSSTQDEGEGSPDPALTVPSPPLPNLGLEPRPLAAQPPVFPPSPQAEVDTFFSDLPGRLLINAVFHVGAERLQQMLFSDSQFIHSFLDQRKFTDVALTSWTGDNKCHQSRVISYTIPVNNPLGPKVAAVVETQTLFRASSKSGACVVDSEVITQGIPYQDYFYTAHRYCITGVAKNKARLRVSSEIRYRKQPWNIVKTLIEKNAWSGVEEYFKHLELALEQAEKTLLEENCHGKETRGLLAGLRRRKRTLSWRAPHVEPPIPTLPDGEGTSRTLRPSGSLSTRLSEQLLEKGHSQTVSTVILIISLVLVVLVILNMMLFYRLWSLEHTARTFESWQAYALSNGKLPQTASEWAEILELQKRFHSVEVQKWKQILKASVELLDEMKISLEKLYQGITVAEPSLEPE</sequence>
<dbReference type="InterPro" id="IPR004182">
    <property type="entry name" value="GRAM"/>
</dbReference>
<dbReference type="InterPro" id="IPR011993">
    <property type="entry name" value="PH-like_dom_sf"/>
</dbReference>
<feature type="compositionally biased region" description="Basic and acidic residues" evidence="5">
    <location>
        <begin position="48"/>
        <end position="57"/>
    </location>
</feature>
<evidence type="ECO:0000259" key="7">
    <source>
        <dbReference type="PROSITE" id="PS51778"/>
    </source>
</evidence>
<feature type="compositionally biased region" description="Polar residues" evidence="5">
    <location>
        <begin position="314"/>
        <end position="332"/>
    </location>
</feature>
<keyword evidence="8" id="KW-1185">Reference proteome</keyword>
<evidence type="ECO:0000256" key="6">
    <source>
        <dbReference type="SAM" id="Phobius"/>
    </source>
</evidence>
<gene>
    <name evidence="9" type="primary">GRAMD1A</name>
</gene>
<name>A0ABM5ET25_9SAUR</name>
<keyword evidence="4 6" id="KW-0472">Membrane</keyword>
<dbReference type="PANTHER" id="PTHR23319">
    <property type="entry name" value="GRAM DOMAIN CONTAINING 1B, ISOFORM E"/>
    <property type="match status" value="1"/>
</dbReference>
<feature type="domain" description="VASt" evidence="7">
    <location>
        <begin position="418"/>
        <end position="589"/>
    </location>
</feature>
<keyword evidence="2 6" id="KW-0812">Transmembrane</keyword>
<accession>A0ABM5ET25</accession>
<evidence type="ECO:0000256" key="1">
    <source>
        <dbReference type="ARBA" id="ARBA00004167"/>
    </source>
</evidence>
<dbReference type="Gene3D" id="2.30.29.30">
    <property type="entry name" value="Pleckstrin-homology domain (PH domain)/Phosphotyrosine-binding domain (PTB)"/>
    <property type="match status" value="1"/>
</dbReference>
<feature type="region of interest" description="Disordered" evidence="5">
    <location>
        <begin position="617"/>
        <end position="640"/>
    </location>
</feature>
<dbReference type="InterPro" id="IPR051482">
    <property type="entry name" value="Cholesterol_transport"/>
</dbReference>
<protein>
    <submittedName>
        <fullName evidence="9">Protein Aster-A isoform X1</fullName>
    </submittedName>
</protein>
<organism evidence="8 9">
    <name type="scientific">Pogona vitticeps</name>
    <name type="common">central bearded dragon</name>
    <dbReference type="NCBI Taxonomy" id="103695"/>
    <lineage>
        <taxon>Eukaryota</taxon>
        <taxon>Metazoa</taxon>
        <taxon>Chordata</taxon>
        <taxon>Craniata</taxon>
        <taxon>Vertebrata</taxon>
        <taxon>Euteleostomi</taxon>
        <taxon>Lepidosauria</taxon>
        <taxon>Squamata</taxon>
        <taxon>Bifurcata</taxon>
        <taxon>Unidentata</taxon>
        <taxon>Episquamata</taxon>
        <taxon>Toxicofera</taxon>
        <taxon>Iguania</taxon>
        <taxon>Acrodonta</taxon>
        <taxon>Agamidae</taxon>
        <taxon>Amphibolurinae</taxon>
        <taxon>Pogona</taxon>
    </lineage>
</organism>
<feature type="transmembrane region" description="Helical" evidence="6">
    <location>
        <begin position="662"/>
        <end position="682"/>
    </location>
</feature>
<evidence type="ECO:0000256" key="2">
    <source>
        <dbReference type="ARBA" id="ARBA00022692"/>
    </source>
</evidence>
<dbReference type="PROSITE" id="PS51778">
    <property type="entry name" value="VAST"/>
    <property type="match status" value="1"/>
</dbReference>
<evidence type="ECO:0000256" key="5">
    <source>
        <dbReference type="SAM" id="MobiDB-lite"/>
    </source>
</evidence>
<dbReference type="Pfam" id="PF16016">
    <property type="entry name" value="VASt"/>
    <property type="match status" value="1"/>
</dbReference>
<evidence type="ECO:0000256" key="4">
    <source>
        <dbReference type="ARBA" id="ARBA00023136"/>
    </source>
</evidence>
<evidence type="ECO:0000313" key="9">
    <source>
        <dbReference type="RefSeq" id="XP_072836309.1"/>
    </source>
</evidence>
<dbReference type="Proteomes" id="UP001652642">
    <property type="component" value="Chromosome 9"/>
</dbReference>
<feature type="compositionally biased region" description="Pro residues" evidence="5">
    <location>
        <begin position="60"/>
        <end position="69"/>
    </location>
</feature>
<dbReference type="RefSeq" id="XP_072836309.1">
    <property type="nucleotide sequence ID" value="XM_072980208.1"/>
</dbReference>
<feature type="region of interest" description="Disordered" evidence="5">
    <location>
        <begin position="286"/>
        <end position="404"/>
    </location>
</feature>
<feature type="compositionally biased region" description="Polar residues" evidence="5">
    <location>
        <begin position="358"/>
        <end position="367"/>
    </location>
</feature>
<proteinExistence type="predicted"/>
<keyword evidence="3 6" id="KW-1133">Transmembrane helix</keyword>
<dbReference type="CDD" id="cd13220">
    <property type="entry name" value="PH-GRAM_GRAMDC"/>
    <property type="match status" value="1"/>
</dbReference>
<dbReference type="SMART" id="SM00568">
    <property type="entry name" value="GRAM"/>
    <property type="match status" value="1"/>
</dbReference>
<dbReference type="GeneID" id="110089084"/>
<evidence type="ECO:0000313" key="8">
    <source>
        <dbReference type="Proteomes" id="UP001652642"/>
    </source>
</evidence>
<feature type="compositionally biased region" description="Low complexity" evidence="5">
    <location>
        <begin position="344"/>
        <end position="354"/>
    </location>
</feature>
<reference evidence="9" key="1">
    <citation type="submission" date="2025-08" db="UniProtKB">
        <authorList>
            <consortium name="RefSeq"/>
        </authorList>
    </citation>
    <scope>IDENTIFICATION</scope>
</reference>
<feature type="compositionally biased region" description="Low complexity" evidence="5">
    <location>
        <begin position="289"/>
        <end position="299"/>
    </location>
</feature>
<feature type="region of interest" description="Disordered" evidence="5">
    <location>
        <begin position="1"/>
        <end position="73"/>
    </location>
</feature>